<name>A0A517MK86_9BACT</name>
<dbReference type="AlphaFoldDB" id="A0A517MK86"/>
<sequence length="235" mass="25174">MYCSECGVRADGKFCFQCGSPLYVAESNQSDGAAEHLSVVVDQRQKAEPPADGDWENSCEYERILAVPAVRATIARHAASAPMGFSAEAFLGVCDKLVGSPIPMESLAGFVQPFYASLGVKTGKSQNLRLKTPIGRVMARALCSLAMHGQTFQKVLQQSEGGTIIADLPSSVCAMKGEIRIVLRREGAGTVVETATNIPGQMFDWGKSQRCLDRLAEDLGQDHGLPVVVQARQVA</sequence>
<proteinExistence type="predicted"/>
<accession>A0A517MK86</accession>
<evidence type="ECO:0000313" key="2">
    <source>
        <dbReference type="Proteomes" id="UP000320672"/>
    </source>
</evidence>
<evidence type="ECO:0000313" key="1">
    <source>
        <dbReference type="EMBL" id="QDS95311.1"/>
    </source>
</evidence>
<dbReference type="OrthoDB" id="289738at2"/>
<dbReference type="EMBL" id="CP036262">
    <property type="protein sequence ID" value="QDS95311.1"/>
    <property type="molecule type" value="Genomic_DNA"/>
</dbReference>
<dbReference type="RefSeq" id="WP_145353373.1">
    <property type="nucleotide sequence ID" value="NZ_CP036262.1"/>
</dbReference>
<reference evidence="1 2" key="1">
    <citation type="submission" date="2019-02" db="EMBL/GenBank/DDBJ databases">
        <title>Deep-cultivation of Planctomycetes and their phenomic and genomic characterization uncovers novel biology.</title>
        <authorList>
            <person name="Wiegand S."/>
            <person name="Jogler M."/>
            <person name="Boedeker C."/>
            <person name="Pinto D."/>
            <person name="Vollmers J."/>
            <person name="Rivas-Marin E."/>
            <person name="Kohn T."/>
            <person name="Peeters S.H."/>
            <person name="Heuer A."/>
            <person name="Rast P."/>
            <person name="Oberbeckmann S."/>
            <person name="Bunk B."/>
            <person name="Jeske O."/>
            <person name="Meyerdierks A."/>
            <person name="Storesund J.E."/>
            <person name="Kallscheuer N."/>
            <person name="Luecker S."/>
            <person name="Lage O.M."/>
            <person name="Pohl T."/>
            <person name="Merkel B.J."/>
            <person name="Hornburger P."/>
            <person name="Mueller R.-W."/>
            <person name="Bruemmer F."/>
            <person name="Labrenz M."/>
            <person name="Spormann A.M."/>
            <person name="Op den Camp H."/>
            <person name="Overmann J."/>
            <person name="Amann R."/>
            <person name="Jetten M.S.M."/>
            <person name="Mascher T."/>
            <person name="Medema M.H."/>
            <person name="Devos D.P."/>
            <person name="Kaster A.-K."/>
            <person name="Ovreas L."/>
            <person name="Rohde M."/>
            <person name="Galperin M.Y."/>
            <person name="Jogler C."/>
        </authorList>
    </citation>
    <scope>NUCLEOTIDE SEQUENCE [LARGE SCALE GENOMIC DNA]</scope>
    <source>
        <strain evidence="1 2">FF011L</strain>
    </source>
</reference>
<dbReference type="Proteomes" id="UP000320672">
    <property type="component" value="Chromosome"/>
</dbReference>
<gene>
    <name evidence="1" type="ORF">FF011L_41050</name>
</gene>
<organism evidence="1 2">
    <name type="scientific">Roseimaritima multifibrata</name>
    <dbReference type="NCBI Taxonomy" id="1930274"/>
    <lineage>
        <taxon>Bacteria</taxon>
        <taxon>Pseudomonadati</taxon>
        <taxon>Planctomycetota</taxon>
        <taxon>Planctomycetia</taxon>
        <taxon>Pirellulales</taxon>
        <taxon>Pirellulaceae</taxon>
        <taxon>Roseimaritima</taxon>
    </lineage>
</organism>
<dbReference type="KEGG" id="rml:FF011L_41050"/>
<keyword evidence="2" id="KW-1185">Reference proteome</keyword>
<protein>
    <submittedName>
        <fullName evidence="1">Uncharacterized protein</fullName>
    </submittedName>
</protein>